<organism evidence="2 3">
    <name type="scientific">Pseudomonas syringae pv. japonica str. M301072</name>
    <dbReference type="NCBI Taxonomy" id="629262"/>
    <lineage>
        <taxon>Bacteria</taxon>
        <taxon>Pseudomonadati</taxon>
        <taxon>Pseudomonadota</taxon>
        <taxon>Gammaproteobacteria</taxon>
        <taxon>Pseudomonadales</taxon>
        <taxon>Pseudomonadaceae</taxon>
        <taxon>Pseudomonas</taxon>
        <taxon>Pseudomonas syringae</taxon>
    </lineage>
</organism>
<dbReference type="GO" id="GO:0043041">
    <property type="term" value="P:amino acid activation for nonribosomal peptide biosynthetic process"/>
    <property type="evidence" value="ECO:0007669"/>
    <property type="project" value="TreeGrafter"/>
</dbReference>
<dbReference type="Gene3D" id="3.30.559.30">
    <property type="entry name" value="Nonribosomal peptide synthetase, condensation domain"/>
    <property type="match status" value="1"/>
</dbReference>
<dbReference type="GO" id="GO:0003824">
    <property type="term" value="F:catalytic activity"/>
    <property type="evidence" value="ECO:0007669"/>
    <property type="project" value="InterPro"/>
</dbReference>
<dbReference type="Pfam" id="PF00668">
    <property type="entry name" value="Condensation"/>
    <property type="match status" value="1"/>
</dbReference>
<dbReference type="GO" id="GO:0005829">
    <property type="term" value="C:cytosol"/>
    <property type="evidence" value="ECO:0007669"/>
    <property type="project" value="TreeGrafter"/>
</dbReference>
<dbReference type="SUPFAM" id="SSF52777">
    <property type="entry name" value="CoA-dependent acyltransferases"/>
    <property type="match status" value="1"/>
</dbReference>
<feature type="non-terminal residue" evidence="2">
    <location>
        <position position="1"/>
    </location>
</feature>
<name>F3FU00_PSESX</name>
<dbReference type="HOGENOM" id="CLU_1285750_0_0_6"/>
<reference evidence="2 3" key="1">
    <citation type="journal article" date="2011" name="PLoS Pathog.">
        <title>Dynamic evolution of pathogenicity revealed by sequencing and comparative genomics of 19 Pseudomonas syringae isolates.</title>
        <authorList>
            <person name="Baltrus D.A."/>
            <person name="Nishimura M.T."/>
            <person name="Romanchuk A."/>
            <person name="Chang J.H."/>
            <person name="Mukhtar M.S."/>
            <person name="Cherkis K."/>
            <person name="Roach J."/>
            <person name="Grant S.R."/>
            <person name="Jones C.D."/>
            <person name="Dangl J.L."/>
        </authorList>
    </citation>
    <scope>NUCLEOTIDE SEQUENCE [LARGE SCALE GENOMIC DNA]</scope>
    <source>
        <strain evidence="3">M301072PT</strain>
    </source>
</reference>
<dbReference type="GO" id="GO:0044550">
    <property type="term" value="P:secondary metabolite biosynthetic process"/>
    <property type="evidence" value="ECO:0007669"/>
    <property type="project" value="TreeGrafter"/>
</dbReference>
<comment type="caution">
    <text evidence="2">The sequence shown here is derived from an EMBL/GenBank/DDBJ whole genome shotgun (WGS) entry which is preliminary data.</text>
</comment>
<accession>F3FU00</accession>
<dbReference type="PANTHER" id="PTHR45527:SF14">
    <property type="entry name" value="PLIPASTATIN SYNTHASE SUBUNIT B"/>
    <property type="match status" value="1"/>
</dbReference>
<evidence type="ECO:0000259" key="1">
    <source>
        <dbReference type="Pfam" id="PF00668"/>
    </source>
</evidence>
<protein>
    <submittedName>
        <fullName evidence="2">Amino acid adenylation</fullName>
    </submittedName>
</protein>
<dbReference type="PANTHER" id="PTHR45527">
    <property type="entry name" value="NONRIBOSOMAL PEPTIDE SYNTHETASE"/>
    <property type="match status" value="1"/>
</dbReference>
<proteinExistence type="predicted"/>
<feature type="domain" description="Condensation" evidence="1">
    <location>
        <begin position="4"/>
        <end position="207"/>
    </location>
</feature>
<dbReference type="EMBL" id="AEAH01001862">
    <property type="protein sequence ID" value="EGH33692.1"/>
    <property type="molecule type" value="Genomic_DNA"/>
</dbReference>
<dbReference type="GO" id="GO:0031177">
    <property type="term" value="F:phosphopantetheine binding"/>
    <property type="evidence" value="ECO:0007669"/>
    <property type="project" value="TreeGrafter"/>
</dbReference>
<feature type="non-terminal residue" evidence="2">
    <location>
        <position position="214"/>
    </location>
</feature>
<dbReference type="Proteomes" id="UP000004471">
    <property type="component" value="Unassembled WGS sequence"/>
</dbReference>
<dbReference type="AlphaFoldDB" id="F3FU00"/>
<evidence type="ECO:0000313" key="3">
    <source>
        <dbReference type="Proteomes" id="UP000004471"/>
    </source>
</evidence>
<evidence type="ECO:0000313" key="2">
    <source>
        <dbReference type="EMBL" id="EGH33692.1"/>
    </source>
</evidence>
<gene>
    <name evidence="2" type="ORF">PSYJA_34205</name>
</gene>
<sequence length="214" mass="24383">FNDLAQFASSKGLSLAHVFMSTISTYFCRTIGVDSIVIGMPVHNRTTALHKTIVGMFSSLNPIRLEVDLQASFLDLMQTTSARLRRGYRHQRFPIAELNRTLKLSQVGRRQLFDLSLSFESLDADALFGDSPTELFRQYSGYERLPLAISVCDYHPNEDVYLDFNFNTAFFTLEEAQHIQTRIISMLEHVIERHNTLVSHFPIMPAASSNICCR</sequence>
<dbReference type="InterPro" id="IPR001242">
    <property type="entry name" value="Condensation_dom"/>
</dbReference>